<name>A0A8X6X402_9ARAC</name>
<dbReference type="EMBL" id="BMAV01005086">
    <property type="protein sequence ID" value="GFY45850.1"/>
    <property type="molecule type" value="Genomic_DNA"/>
</dbReference>
<dbReference type="Proteomes" id="UP000886998">
    <property type="component" value="Unassembled WGS sequence"/>
</dbReference>
<dbReference type="AlphaFoldDB" id="A0A8X6X402"/>
<sequence>MDIEICVFNDRFSSILHIMKAMNLEIGLNSYEMCLEIVKQCIKLAERSLFDWVKEARIASRPFRKGMQEQDDNLESQLYGVGIAD</sequence>
<reference evidence="1" key="1">
    <citation type="submission" date="2020-08" db="EMBL/GenBank/DDBJ databases">
        <title>Multicomponent nature underlies the extraordinary mechanical properties of spider dragline silk.</title>
        <authorList>
            <person name="Kono N."/>
            <person name="Nakamura H."/>
            <person name="Mori M."/>
            <person name="Yoshida Y."/>
            <person name="Ohtoshi R."/>
            <person name="Malay A.D."/>
            <person name="Moran D.A.P."/>
            <person name="Tomita M."/>
            <person name="Numata K."/>
            <person name="Arakawa K."/>
        </authorList>
    </citation>
    <scope>NUCLEOTIDE SEQUENCE</scope>
</reference>
<evidence type="ECO:0000313" key="2">
    <source>
        <dbReference type="Proteomes" id="UP000886998"/>
    </source>
</evidence>
<accession>A0A8X6X402</accession>
<gene>
    <name evidence="1" type="ORF">TNIN_364031</name>
</gene>
<evidence type="ECO:0000313" key="1">
    <source>
        <dbReference type="EMBL" id="GFY45850.1"/>
    </source>
</evidence>
<keyword evidence="2" id="KW-1185">Reference proteome</keyword>
<dbReference type="OrthoDB" id="10037961at2759"/>
<comment type="caution">
    <text evidence="1">The sequence shown here is derived from an EMBL/GenBank/DDBJ whole genome shotgun (WGS) entry which is preliminary data.</text>
</comment>
<protein>
    <submittedName>
        <fullName evidence="1">Uncharacterized protein</fullName>
    </submittedName>
</protein>
<organism evidence="1 2">
    <name type="scientific">Trichonephila inaurata madagascariensis</name>
    <dbReference type="NCBI Taxonomy" id="2747483"/>
    <lineage>
        <taxon>Eukaryota</taxon>
        <taxon>Metazoa</taxon>
        <taxon>Ecdysozoa</taxon>
        <taxon>Arthropoda</taxon>
        <taxon>Chelicerata</taxon>
        <taxon>Arachnida</taxon>
        <taxon>Araneae</taxon>
        <taxon>Araneomorphae</taxon>
        <taxon>Entelegynae</taxon>
        <taxon>Araneoidea</taxon>
        <taxon>Nephilidae</taxon>
        <taxon>Trichonephila</taxon>
        <taxon>Trichonephila inaurata</taxon>
    </lineage>
</organism>
<proteinExistence type="predicted"/>